<sequence length="475" mass="52127">MSSFRVGKFLQQFGTRSVFKNAHRTLYLYSPEPIHPLPDRQPDWKTAEEAVKAIQSGQRVYVHGGAASPRKLIFAMTKHGKEAGLKDVEVMQAPVEGESEYCKPEYEGIFRSNALFIGPHSRKAVAEGRADCIPIFLSEIPLLFRRNIFKVDVALISLSPPDQHGFCSLGPGVDCTRAAVQNARYIIGLVNKQMPRTFGDGLLHSSHVDVLVDADEPLHELPATKITPELQKIASLIADNLVEDGATIQTGIGTLPNTVLHKLYNHKDLGIHTETFSDMVVDLVERGAITNAKKTIQTGKIVSSFCMGTKRVYDFIHDNAFVAMCDCSFTNNISIICQNPRVTAINTCLEIDLTGQVCSDSIGTYMYSGFGGQIDFIRGAACGLDGEGKPIIACTSLAKVGDEYVSRIVPSLSPGAGVVTTRAHVHYIVTEHGIAYLFGKNLRQRAYELIKVAHPKHRQSLEKAAYDRLKCMPSP</sequence>
<feature type="domain" description="Acetyl-CoA hydrolase/transferase C-terminal" evidence="4">
    <location>
        <begin position="308"/>
        <end position="465"/>
    </location>
</feature>
<dbReference type="EMBL" id="JARBDR010000141">
    <property type="protein sequence ID" value="KAJ8319869.1"/>
    <property type="molecule type" value="Genomic_DNA"/>
</dbReference>
<comment type="similarity">
    <text evidence="1">Belongs to the acetyl-CoA hydrolase/transferase family.</text>
</comment>
<protein>
    <recommendedName>
        <fullName evidence="7">Acetyl-CoA hydrolase</fullName>
    </recommendedName>
</protein>
<evidence type="ECO:0000313" key="5">
    <source>
        <dbReference type="EMBL" id="KAJ8319869.1"/>
    </source>
</evidence>
<evidence type="ECO:0000259" key="4">
    <source>
        <dbReference type="Pfam" id="PF13336"/>
    </source>
</evidence>
<evidence type="ECO:0000313" key="6">
    <source>
        <dbReference type="Proteomes" id="UP001217089"/>
    </source>
</evidence>
<evidence type="ECO:0008006" key="7">
    <source>
        <dbReference type="Google" id="ProtNLM"/>
    </source>
</evidence>
<evidence type="ECO:0000259" key="3">
    <source>
        <dbReference type="Pfam" id="PF02550"/>
    </source>
</evidence>
<dbReference type="Gene3D" id="3.40.1080.20">
    <property type="entry name" value="Acetyl-CoA hydrolase/transferase C-terminal domain"/>
    <property type="match status" value="1"/>
</dbReference>
<dbReference type="PANTHER" id="PTHR21432:SF20">
    <property type="entry name" value="ACETYL-COA HYDROLASE"/>
    <property type="match status" value="1"/>
</dbReference>
<keyword evidence="6" id="KW-1185">Reference proteome</keyword>
<name>A0ABQ9FRG2_TEGGR</name>
<dbReference type="Proteomes" id="UP001217089">
    <property type="component" value="Unassembled WGS sequence"/>
</dbReference>
<comment type="caution">
    <text evidence="5">The sequence shown here is derived from an EMBL/GenBank/DDBJ whole genome shotgun (WGS) entry which is preliminary data.</text>
</comment>
<dbReference type="InterPro" id="IPR037171">
    <property type="entry name" value="NagB/RpiA_transferase-like"/>
</dbReference>
<dbReference type="InterPro" id="IPR038460">
    <property type="entry name" value="AcetylCoA_hyd_C_sf"/>
</dbReference>
<dbReference type="Pfam" id="PF13336">
    <property type="entry name" value="AcetylCoA_hyd_C"/>
    <property type="match status" value="1"/>
</dbReference>
<dbReference type="Gene3D" id="3.40.1080.10">
    <property type="entry name" value="Glutaconate Coenzyme A-transferase"/>
    <property type="match status" value="1"/>
</dbReference>
<gene>
    <name evidence="5" type="ORF">KUTeg_001456</name>
</gene>
<reference evidence="5 6" key="1">
    <citation type="submission" date="2022-12" db="EMBL/GenBank/DDBJ databases">
        <title>Chromosome-level genome of Tegillarca granosa.</title>
        <authorList>
            <person name="Kim J."/>
        </authorList>
    </citation>
    <scope>NUCLEOTIDE SEQUENCE [LARGE SCALE GENOMIC DNA]</scope>
    <source>
        <strain evidence="5">Teg-2019</strain>
        <tissue evidence="5">Adductor muscle</tissue>
    </source>
</reference>
<proteinExistence type="inferred from homology"/>
<dbReference type="SUPFAM" id="SSF100950">
    <property type="entry name" value="NagB/RpiA/CoA transferase-like"/>
    <property type="match status" value="2"/>
</dbReference>
<keyword evidence="2" id="KW-0808">Transferase</keyword>
<dbReference type="Pfam" id="PF02550">
    <property type="entry name" value="AcetylCoA_hydro"/>
    <property type="match status" value="1"/>
</dbReference>
<dbReference type="InterPro" id="IPR046433">
    <property type="entry name" value="ActCoA_hydro"/>
</dbReference>
<dbReference type="InterPro" id="IPR003702">
    <property type="entry name" value="ActCoA_hydro_N"/>
</dbReference>
<organism evidence="5 6">
    <name type="scientific">Tegillarca granosa</name>
    <name type="common">Malaysian cockle</name>
    <name type="synonym">Anadara granosa</name>
    <dbReference type="NCBI Taxonomy" id="220873"/>
    <lineage>
        <taxon>Eukaryota</taxon>
        <taxon>Metazoa</taxon>
        <taxon>Spiralia</taxon>
        <taxon>Lophotrochozoa</taxon>
        <taxon>Mollusca</taxon>
        <taxon>Bivalvia</taxon>
        <taxon>Autobranchia</taxon>
        <taxon>Pteriomorphia</taxon>
        <taxon>Arcoida</taxon>
        <taxon>Arcoidea</taxon>
        <taxon>Arcidae</taxon>
        <taxon>Tegillarca</taxon>
    </lineage>
</organism>
<dbReference type="Gene3D" id="3.30.750.70">
    <property type="entry name" value="4-hydroxybutyrate coenzyme like domains"/>
    <property type="match status" value="1"/>
</dbReference>
<dbReference type="InterPro" id="IPR026888">
    <property type="entry name" value="AcetylCoA_hyd_C"/>
</dbReference>
<dbReference type="PANTHER" id="PTHR21432">
    <property type="entry name" value="ACETYL-COA HYDROLASE-RELATED"/>
    <property type="match status" value="1"/>
</dbReference>
<feature type="domain" description="Acetyl-CoA hydrolase/transferase N-terminal" evidence="3">
    <location>
        <begin position="46"/>
        <end position="215"/>
    </location>
</feature>
<evidence type="ECO:0000256" key="1">
    <source>
        <dbReference type="ARBA" id="ARBA00009632"/>
    </source>
</evidence>
<accession>A0ABQ9FRG2</accession>
<evidence type="ECO:0000256" key="2">
    <source>
        <dbReference type="ARBA" id="ARBA00022679"/>
    </source>
</evidence>